<comment type="similarity">
    <text evidence="2 4">Belongs to the glucose-6-phosphate 1-epimerase family.</text>
</comment>
<dbReference type="InterPro" id="IPR008183">
    <property type="entry name" value="Aldose_1/G6P_1-epimerase"/>
</dbReference>
<dbReference type="InterPro" id="IPR025532">
    <property type="entry name" value="G6P_1-epimerase"/>
</dbReference>
<sequence>MQQPELPSAVMRWVRRGEIDLIEIDHPVGRGLVSRQGAQLLDWQATDQPPLIWLSPATRFEAGRPLRGGIPLCWPWFGPRPGLPAHGLVRQRNWRLEAASHDPEGCTLRWRLDSDPEQRALWPHDFELVLTMRLGLSIKLSLAMRVPNDIDEPVSFAFHSYLALPDVRTATVDGLSGSIRHDKLSNGAPTAQCGIFQPGKQCDSVFTDASGRYVLQRAPWPALRIEAENCPSAIVWTPGEQGAAAMADMADWSGMLCVETGAALADGLRLQAGQWHRVVTRIGVVEA</sequence>
<dbReference type="EMBL" id="JBHSBU010000001">
    <property type="protein sequence ID" value="MFC4158155.1"/>
    <property type="molecule type" value="Genomic_DNA"/>
</dbReference>
<evidence type="ECO:0000313" key="6">
    <source>
        <dbReference type="Proteomes" id="UP001595791"/>
    </source>
</evidence>
<dbReference type="RefSeq" id="WP_378160532.1">
    <property type="nucleotide sequence ID" value="NZ_JBHSBU010000001.1"/>
</dbReference>
<keyword evidence="3 4" id="KW-0413">Isomerase</keyword>
<evidence type="ECO:0000256" key="3">
    <source>
        <dbReference type="ARBA" id="ARBA00023235"/>
    </source>
</evidence>
<dbReference type="GO" id="GO:0016853">
    <property type="term" value="F:isomerase activity"/>
    <property type="evidence" value="ECO:0007669"/>
    <property type="project" value="UniProtKB-KW"/>
</dbReference>
<comment type="caution">
    <text evidence="5">The sequence shown here is derived from an EMBL/GenBank/DDBJ whole genome shotgun (WGS) entry which is preliminary data.</text>
</comment>
<dbReference type="Proteomes" id="UP001595791">
    <property type="component" value="Unassembled WGS sequence"/>
</dbReference>
<dbReference type="PANTHER" id="PTHR11122">
    <property type="entry name" value="APOSPORY-ASSOCIATED PROTEIN C-RELATED"/>
    <property type="match status" value="1"/>
</dbReference>
<evidence type="ECO:0000256" key="4">
    <source>
        <dbReference type="PIRNR" id="PIRNR016020"/>
    </source>
</evidence>
<keyword evidence="6" id="KW-1185">Reference proteome</keyword>
<evidence type="ECO:0000256" key="1">
    <source>
        <dbReference type="ARBA" id="ARBA00001096"/>
    </source>
</evidence>
<dbReference type="Gene3D" id="2.70.98.10">
    <property type="match status" value="1"/>
</dbReference>
<protein>
    <recommendedName>
        <fullName evidence="4">Putative glucose-6-phosphate 1-epimerase</fullName>
        <ecNumber evidence="4">5.1.3.15</ecNumber>
    </recommendedName>
</protein>
<evidence type="ECO:0000256" key="2">
    <source>
        <dbReference type="ARBA" id="ARBA00005866"/>
    </source>
</evidence>
<dbReference type="CDD" id="cd09020">
    <property type="entry name" value="D-hex-6-P-epi_like"/>
    <property type="match status" value="1"/>
</dbReference>
<dbReference type="InterPro" id="IPR011013">
    <property type="entry name" value="Gal_mutarotase_sf_dom"/>
</dbReference>
<dbReference type="PANTHER" id="PTHR11122:SF13">
    <property type="entry name" value="GLUCOSE-6-PHOSPHATE 1-EPIMERASE"/>
    <property type="match status" value="1"/>
</dbReference>
<dbReference type="PIRSF" id="PIRSF016020">
    <property type="entry name" value="PHexose_mutarotase"/>
    <property type="match status" value="1"/>
</dbReference>
<gene>
    <name evidence="5" type="ORF">ACFOW7_02165</name>
</gene>
<evidence type="ECO:0000313" key="5">
    <source>
        <dbReference type="EMBL" id="MFC4158155.1"/>
    </source>
</evidence>
<dbReference type="SUPFAM" id="SSF74650">
    <property type="entry name" value="Galactose mutarotase-like"/>
    <property type="match status" value="1"/>
</dbReference>
<dbReference type="EC" id="5.1.3.15" evidence="4"/>
<proteinExistence type="inferred from homology"/>
<name>A0ABV8MMR4_9NEIS</name>
<dbReference type="Pfam" id="PF01263">
    <property type="entry name" value="Aldose_epim"/>
    <property type="match status" value="1"/>
</dbReference>
<accession>A0ABV8MMR4</accession>
<organism evidence="5 6">
    <name type="scientific">Chitinimonas lacunae</name>
    <dbReference type="NCBI Taxonomy" id="1963018"/>
    <lineage>
        <taxon>Bacteria</taxon>
        <taxon>Pseudomonadati</taxon>
        <taxon>Pseudomonadota</taxon>
        <taxon>Betaproteobacteria</taxon>
        <taxon>Neisseriales</taxon>
        <taxon>Chitinibacteraceae</taxon>
        <taxon>Chitinimonas</taxon>
    </lineage>
</organism>
<dbReference type="InterPro" id="IPR014718">
    <property type="entry name" value="GH-type_carb-bd"/>
</dbReference>
<reference evidence="6" key="1">
    <citation type="journal article" date="2019" name="Int. J. Syst. Evol. Microbiol.">
        <title>The Global Catalogue of Microorganisms (GCM) 10K type strain sequencing project: providing services to taxonomists for standard genome sequencing and annotation.</title>
        <authorList>
            <consortium name="The Broad Institute Genomics Platform"/>
            <consortium name="The Broad Institute Genome Sequencing Center for Infectious Disease"/>
            <person name="Wu L."/>
            <person name="Ma J."/>
        </authorList>
    </citation>
    <scope>NUCLEOTIDE SEQUENCE [LARGE SCALE GENOMIC DNA]</scope>
    <source>
        <strain evidence="6">LMG 29894</strain>
    </source>
</reference>
<comment type="catalytic activity">
    <reaction evidence="1">
        <text>alpha-D-glucose 6-phosphate = beta-D-glucose 6-phosphate</text>
        <dbReference type="Rhea" id="RHEA:16249"/>
        <dbReference type="ChEBI" id="CHEBI:58225"/>
        <dbReference type="ChEBI" id="CHEBI:58247"/>
        <dbReference type="EC" id="5.1.3.15"/>
    </reaction>
</comment>